<dbReference type="InterPro" id="IPR039704">
    <property type="entry name" value="Myogenic_factor"/>
</dbReference>
<dbReference type="GO" id="GO:0000978">
    <property type="term" value="F:RNA polymerase II cis-regulatory region sequence-specific DNA binding"/>
    <property type="evidence" value="ECO:0007669"/>
    <property type="project" value="TreeGrafter"/>
</dbReference>
<keyword evidence="2" id="KW-0238">DNA-binding</keyword>
<evidence type="ECO:0000313" key="6">
    <source>
        <dbReference type="WBParaSite" id="GPUH_0001817001-mRNA-1"/>
    </source>
</evidence>
<accession>A0A183EB04</accession>
<dbReference type="InterPro" id="IPR011598">
    <property type="entry name" value="bHLH_dom"/>
</dbReference>
<organism evidence="6">
    <name type="scientific">Gongylonema pulchrum</name>
    <dbReference type="NCBI Taxonomy" id="637853"/>
    <lineage>
        <taxon>Eukaryota</taxon>
        <taxon>Metazoa</taxon>
        <taxon>Ecdysozoa</taxon>
        <taxon>Nematoda</taxon>
        <taxon>Chromadorea</taxon>
        <taxon>Rhabditida</taxon>
        <taxon>Spirurina</taxon>
        <taxon>Spiruromorpha</taxon>
        <taxon>Spiruroidea</taxon>
        <taxon>Gongylonematidae</taxon>
        <taxon>Gongylonema</taxon>
    </lineage>
</organism>
<dbReference type="CDD" id="cd19699">
    <property type="entry name" value="bHLH_TS_dMYOD_like"/>
    <property type="match status" value="1"/>
</dbReference>
<reference evidence="6" key="1">
    <citation type="submission" date="2016-06" db="UniProtKB">
        <authorList>
            <consortium name="WormBaseParasite"/>
        </authorList>
    </citation>
    <scope>IDENTIFICATION</scope>
</reference>
<dbReference type="AlphaFoldDB" id="A0A183EB04"/>
<dbReference type="GO" id="GO:0000981">
    <property type="term" value="F:DNA-binding transcription factor activity, RNA polymerase II-specific"/>
    <property type="evidence" value="ECO:0007669"/>
    <property type="project" value="TreeGrafter"/>
</dbReference>
<feature type="domain" description="BHLH" evidence="5">
    <location>
        <begin position="56"/>
        <end position="107"/>
    </location>
</feature>
<dbReference type="GO" id="GO:0005634">
    <property type="term" value="C:nucleus"/>
    <property type="evidence" value="ECO:0007669"/>
    <property type="project" value="UniProtKB-SubCell"/>
</dbReference>
<keyword evidence="3" id="KW-0539">Nucleus</keyword>
<dbReference type="PANTHER" id="PTHR11534">
    <property type="entry name" value="MYOGENIC FACTOR"/>
    <property type="match status" value="1"/>
</dbReference>
<evidence type="ECO:0000256" key="4">
    <source>
        <dbReference type="ARBA" id="ARBA00070761"/>
    </source>
</evidence>
<dbReference type="PROSITE" id="PS50888">
    <property type="entry name" value="BHLH"/>
    <property type="match status" value="1"/>
</dbReference>
<dbReference type="FunFam" id="4.10.280.10:FF:000005">
    <property type="entry name" value="Myogenic factor"/>
    <property type="match status" value="1"/>
</dbReference>
<dbReference type="PANTHER" id="PTHR11534:SF9">
    <property type="entry name" value="MYOGENIC-DETERMINATION PROTEIN"/>
    <property type="match status" value="1"/>
</dbReference>
<dbReference type="Pfam" id="PF00010">
    <property type="entry name" value="HLH"/>
    <property type="match status" value="1"/>
</dbReference>
<comment type="subcellular location">
    <subcellularLocation>
        <location evidence="1">Nucleus</location>
    </subcellularLocation>
</comment>
<name>A0A183EB04_9BILA</name>
<dbReference type="SMART" id="SM00353">
    <property type="entry name" value="HLH"/>
    <property type="match status" value="1"/>
</dbReference>
<evidence type="ECO:0000256" key="3">
    <source>
        <dbReference type="ARBA" id="ARBA00023242"/>
    </source>
</evidence>
<dbReference type="GO" id="GO:0046983">
    <property type="term" value="F:protein dimerization activity"/>
    <property type="evidence" value="ECO:0007669"/>
    <property type="project" value="InterPro"/>
</dbReference>
<dbReference type="GO" id="GO:0045663">
    <property type="term" value="P:positive regulation of myoblast differentiation"/>
    <property type="evidence" value="ECO:0007669"/>
    <property type="project" value="TreeGrafter"/>
</dbReference>
<dbReference type="Gene3D" id="4.10.280.10">
    <property type="entry name" value="Helix-loop-helix DNA-binding domain"/>
    <property type="match status" value="2"/>
</dbReference>
<proteinExistence type="predicted"/>
<evidence type="ECO:0000256" key="2">
    <source>
        <dbReference type="ARBA" id="ARBA00023125"/>
    </source>
</evidence>
<evidence type="ECO:0000259" key="5">
    <source>
        <dbReference type="PROSITE" id="PS50888"/>
    </source>
</evidence>
<protein>
    <recommendedName>
        <fullName evidence="4">Myoblast determination protein 1 homolog</fullName>
    </recommendedName>
</protein>
<dbReference type="GO" id="GO:0007517">
    <property type="term" value="P:muscle organ development"/>
    <property type="evidence" value="ECO:0007669"/>
    <property type="project" value="InterPro"/>
</dbReference>
<dbReference type="SUPFAM" id="SSF47459">
    <property type="entry name" value="HLH, helix-loop-helix DNA-binding domain"/>
    <property type="match status" value="1"/>
</dbReference>
<evidence type="ECO:0000256" key="1">
    <source>
        <dbReference type="ARBA" id="ARBA00004123"/>
    </source>
</evidence>
<dbReference type="InterPro" id="IPR036638">
    <property type="entry name" value="HLH_DNA-bd_sf"/>
</dbReference>
<sequence length="184" mass="20778">LTDYFSAVELISTTGRSSGDIPEPHTELLQSSADAATTASVVQPQTEPSQLPRRLDRRKAATMRERRRLRKVNEAFEVVKQRTCPNPNQRLPKVEILRSAIEYITKLENMLQSQGKMTKIMAANQGIHLPDNDGQEYVVEILRSAIEYITKLENMLQSQGKMTKIMAANQGIHLPDNDAQEYVN</sequence>
<dbReference type="WBParaSite" id="GPUH_0001817001-mRNA-1">
    <property type="protein sequence ID" value="GPUH_0001817001-mRNA-1"/>
    <property type="gene ID" value="GPUH_0001817001"/>
</dbReference>